<evidence type="ECO:0000313" key="2">
    <source>
        <dbReference type="Proteomes" id="UP000321129"/>
    </source>
</evidence>
<gene>
    <name evidence="1" type="ORF">FSZ31_12615</name>
</gene>
<protein>
    <submittedName>
        <fullName evidence="1">Uncharacterized protein</fullName>
    </submittedName>
</protein>
<dbReference type="RefSeq" id="WP_147123764.1">
    <property type="nucleotide sequence ID" value="NZ_VOPY01000004.1"/>
</dbReference>
<sequence length="62" mass="6560">MPHNSEKSPMIGTAAAATPEGDQRFVDIDAQSLDVVRQILRASGDSALARSYTPSCWTPGKG</sequence>
<reference evidence="1 2" key="1">
    <citation type="submission" date="2019-08" db="EMBL/GenBank/DDBJ databases">
        <title>Sphingorhabdus soil sp. nov., isolated from arctic soil.</title>
        <authorList>
            <person name="Liu Y."/>
        </authorList>
    </citation>
    <scope>NUCLEOTIDE SEQUENCE [LARGE SCALE GENOMIC DNA]</scope>
    <source>
        <strain evidence="1 2">D-2Q-5-6</strain>
    </source>
</reference>
<dbReference type="EMBL" id="VOPY01000004">
    <property type="protein sequence ID" value="TXC67804.1"/>
    <property type="molecule type" value="Genomic_DNA"/>
</dbReference>
<dbReference type="Proteomes" id="UP000321129">
    <property type="component" value="Unassembled WGS sequence"/>
</dbReference>
<dbReference type="AlphaFoldDB" id="A0A5C6U4H6"/>
<accession>A0A5C6U4H6</accession>
<name>A0A5C6U4H6_9SPHN</name>
<keyword evidence="2" id="KW-1185">Reference proteome</keyword>
<organism evidence="1 2">
    <name type="scientific">Flavisphingopyxis soli</name>
    <dbReference type="NCBI Taxonomy" id="2601267"/>
    <lineage>
        <taxon>Bacteria</taxon>
        <taxon>Pseudomonadati</taxon>
        <taxon>Pseudomonadota</taxon>
        <taxon>Alphaproteobacteria</taxon>
        <taxon>Sphingomonadales</taxon>
        <taxon>Sphingopyxidaceae</taxon>
        <taxon>Flavisphingopyxis</taxon>
    </lineage>
</organism>
<comment type="caution">
    <text evidence="1">The sequence shown here is derived from an EMBL/GenBank/DDBJ whole genome shotgun (WGS) entry which is preliminary data.</text>
</comment>
<proteinExistence type="predicted"/>
<evidence type="ECO:0000313" key="1">
    <source>
        <dbReference type="EMBL" id="TXC67804.1"/>
    </source>
</evidence>